<dbReference type="PANTHER" id="PTHR43694">
    <property type="entry name" value="RIBONUCLEASE J"/>
    <property type="match status" value="1"/>
</dbReference>
<dbReference type="AlphaFoldDB" id="A0A0F8DYX3"/>
<protein>
    <recommendedName>
        <fullName evidence="1">Metallo-beta-lactamase domain-containing protein</fullName>
    </recommendedName>
</protein>
<dbReference type="SUPFAM" id="SSF56281">
    <property type="entry name" value="Metallo-hydrolase/oxidoreductase"/>
    <property type="match status" value="1"/>
</dbReference>
<dbReference type="PATRIC" id="fig|2209.62.peg.3346"/>
<dbReference type="RefSeq" id="WP_048046173.1">
    <property type="nucleotide sequence ID" value="NZ_JJPC01000116.1"/>
</dbReference>
<dbReference type="InterPro" id="IPR001279">
    <property type="entry name" value="Metallo-B-lactamas"/>
</dbReference>
<organism evidence="2 3">
    <name type="scientific">Methanosarcina mazei</name>
    <name type="common">Methanosarcina frisia</name>
    <dbReference type="NCBI Taxonomy" id="2209"/>
    <lineage>
        <taxon>Archaea</taxon>
        <taxon>Methanobacteriati</taxon>
        <taxon>Methanobacteriota</taxon>
        <taxon>Stenosarchaea group</taxon>
        <taxon>Methanomicrobia</taxon>
        <taxon>Methanosarcinales</taxon>
        <taxon>Methanosarcinaceae</taxon>
        <taxon>Methanosarcina</taxon>
    </lineage>
</organism>
<accession>A0A0F8DYX3</accession>
<reference evidence="2 3" key="1">
    <citation type="journal article" date="2015" name="ISME J.">
        <title>Genomic and phenotypic differentiation among Methanosarcina mazei populations from Columbia River sediment.</title>
        <authorList>
            <person name="Youngblut N.D."/>
            <person name="Wirth J.S."/>
            <person name="Henriksen J.R."/>
            <person name="Smith M."/>
            <person name="Simon H."/>
            <person name="Metcalf W.W."/>
            <person name="Whitaker R.J."/>
        </authorList>
    </citation>
    <scope>NUCLEOTIDE SEQUENCE [LARGE SCALE GENOMIC DNA]</scope>
    <source>
        <strain evidence="2 3">3.F.A.1B.1</strain>
    </source>
</reference>
<evidence type="ECO:0000313" key="3">
    <source>
        <dbReference type="Proteomes" id="UP000034298"/>
    </source>
</evidence>
<dbReference type="InterPro" id="IPR011108">
    <property type="entry name" value="RMMBL"/>
</dbReference>
<name>A0A0F8DYX3_METMZ</name>
<dbReference type="Pfam" id="PF12706">
    <property type="entry name" value="Lactamase_B_2"/>
    <property type="match status" value="1"/>
</dbReference>
<comment type="caution">
    <text evidence="2">The sequence shown here is derived from an EMBL/GenBank/DDBJ whole genome shotgun (WGS) entry which is preliminary data.</text>
</comment>
<evidence type="ECO:0000259" key="1">
    <source>
        <dbReference type="SMART" id="SM00849"/>
    </source>
</evidence>
<dbReference type="Proteomes" id="UP000034298">
    <property type="component" value="Unassembled WGS sequence"/>
</dbReference>
<feature type="domain" description="Metallo-beta-lactamase" evidence="1">
    <location>
        <begin position="14"/>
        <end position="244"/>
    </location>
</feature>
<dbReference type="InterPro" id="IPR036866">
    <property type="entry name" value="RibonucZ/Hydroxyglut_hydro"/>
</dbReference>
<dbReference type="Pfam" id="PF07521">
    <property type="entry name" value="RMMBL"/>
    <property type="match status" value="1"/>
</dbReference>
<dbReference type="SMART" id="SM00849">
    <property type="entry name" value="Lactamase_B"/>
    <property type="match status" value="1"/>
</dbReference>
<dbReference type="Gene3D" id="3.60.15.10">
    <property type="entry name" value="Ribonuclease Z/Hydroxyacylglutathione hydrolase-like"/>
    <property type="match status" value="2"/>
</dbReference>
<proteinExistence type="predicted"/>
<gene>
    <name evidence="2" type="ORF">DU30_15685</name>
</gene>
<dbReference type="EMBL" id="JJPC01000116">
    <property type="protein sequence ID" value="KKG32701.1"/>
    <property type="molecule type" value="Genomic_DNA"/>
</dbReference>
<dbReference type="PANTHER" id="PTHR43694:SF1">
    <property type="entry name" value="RIBONUCLEASE J"/>
    <property type="match status" value="1"/>
</dbReference>
<evidence type="ECO:0000313" key="2">
    <source>
        <dbReference type="EMBL" id="KKG32701.1"/>
    </source>
</evidence>
<dbReference type="CDD" id="cd07732">
    <property type="entry name" value="metallo-hydrolase-like_MBL-fold"/>
    <property type="match status" value="1"/>
</dbReference>
<sequence length="474" mass="54925">MVQINILGGKNEIGGNKILVEHEGTRILLDFGMSFNQNSKYFSEFLQPRKCSALTDFFELDLLPDIRGIYRTDYLEHMGRPIEEREIDAVFLTHAHADHAQYVHFLRFDIPICCTKETKIILQCLEEIGSSTLSDYVTGCEAFKFYKNKKGGISRVDSRQEGFVRERNFSLMEPENKLKIGSLEIEMVPVDHSLPGACGYIIYTNEGNLVYTGDIRFHGSNQELSRKFVEKAKSVKPKWLICEGTRINNYQIDSENEVKEEITKLVSSSEGLAFVEHPIRDIDRMKSIFQSAKMNGREFVIPLKAAYLIEALGDLCPFCIEDVKILVPRKSWGLIYNENYEQDLIDKDYEKWERNYIYRSNSITCKELNRNPQNYVVSMSLWEINQLVDIQPQNAIWIKSSCEPFCEEMELDEGRKQNWLDRFEIVKYAAHASGHASGREIIEMINEIKPEYVIPVHTENPDLFKQTEAKIIIY</sequence>